<dbReference type="Proteomes" id="UP000539313">
    <property type="component" value="Unassembled WGS sequence"/>
</dbReference>
<keyword evidence="2" id="KW-1185">Reference proteome</keyword>
<dbReference type="RefSeq" id="WP_182704172.1">
    <property type="nucleotide sequence ID" value="NZ_JACJII010000001.1"/>
</dbReference>
<dbReference type="EMBL" id="JACJII010000001">
    <property type="protein sequence ID" value="MBA9002008.1"/>
    <property type="molecule type" value="Genomic_DNA"/>
</dbReference>
<dbReference type="Gene3D" id="3.30.2220.20">
    <property type="entry name" value="Phage tail assembly chaperone gp13-like"/>
    <property type="match status" value="1"/>
</dbReference>
<sequence length="134" mass="14438">MALLDKDTLLAALDRAEVETKDVAVPELGGTVRVREMPGTLRNRMEATYATIRNGGDSKSLDTVTALMIATCVVDESGRQLMNVNEAKRLLSVRPKVAFRLRDAIIDVSAVDEEDVEALAEVFGDAQSDSSISG</sequence>
<accession>A0A7W3R6D0</accession>
<comment type="caution">
    <text evidence="1">The sequence shown here is derived from an EMBL/GenBank/DDBJ whole genome shotgun (WGS) entry which is preliminary data.</text>
</comment>
<organism evidence="1 2">
    <name type="scientific">Thermomonospora cellulosilytica</name>
    <dbReference type="NCBI Taxonomy" id="1411118"/>
    <lineage>
        <taxon>Bacteria</taxon>
        <taxon>Bacillati</taxon>
        <taxon>Actinomycetota</taxon>
        <taxon>Actinomycetes</taxon>
        <taxon>Streptosporangiales</taxon>
        <taxon>Thermomonosporaceae</taxon>
        <taxon>Thermomonospora</taxon>
    </lineage>
</organism>
<dbReference type="AlphaFoldDB" id="A0A7W3R6D0"/>
<reference evidence="1 2" key="1">
    <citation type="submission" date="2020-08" db="EMBL/GenBank/DDBJ databases">
        <title>Sequencing the genomes of 1000 actinobacteria strains.</title>
        <authorList>
            <person name="Klenk H.-P."/>
        </authorList>
    </citation>
    <scope>NUCLEOTIDE SEQUENCE [LARGE SCALE GENOMIC DNA]</scope>
    <source>
        <strain evidence="1 2">DSM 45823</strain>
    </source>
</reference>
<evidence type="ECO:0000313" key="2">
    <source>
        <dbReference type="Proteomes" id="UP000539313"/>
    </source>
</evidence>
<gene>
    <name evidence="1" type="ORF">HNR21_000890</name>
</gene>
<evidence type="ECO:0000313" key="1">
    <source>
        <dbReference type="EMBL" id="MBA9002008.1"/>
    </source>
</evidence>
<proteinExistence type="predicted"/>
<protein>
    <submittedName>
        <fullName evidence="1">Uncharacterized protein</fullName>
    </submittedName>
</protein>
<dbReference type="InterPro" id="IPR038556">
    <property type="entry name" value="TAC_Gp13-like_sf"/>
</dbReference>
<name>A0A7W3R6D0_9ACTN</name>